<feature type="transmembrane region" description="Helical" evidence="1">
    <location>
        <begin position="32"/>
        <end position="57"/>
    </location>
</feature>
<reference evidence="2 3" key="1">
    <citation type="journal article" date="2016" name="Nat. Commun.">
        <title>Thousands of microbial genomes shed light on interconnected biogeochemical processes in an aquifer system.</title>
        <authorList>
            <person name="Anantharaman K."/>
            <person name="Brown C.T."/>
            <person name="Hug L.A."/>
            <person name="Sharon I."/>
            <person name="Castelle C.J."/>
            <person name="Probst A.J."/>
            <person name="Thomas B.C."/>
            <person name="Singh A."/>
            <person name="Wilkins M.J."/>
            <person name="Karaoz U."/>
            <person name="Brodie E.L."/>
            <person name="Williams K.H."/>
            <person name="Hubbard S.S."/>
            <person name="Banfield J.F."/>
        </authorList>
    </citation>
    <scope>NUCLEOTIDE SEQUENCE [LARGE SCALE GENOMIC DNA]</scope>
</reference>
<feature type="transmembrane region" description="Helical" evidence="1">
    <location>
        <begin position="69"/>
        <end position="89"/>
    </location>
</feature>
<keyword evidence="1" id="KW-1133">Transmembrane helix</keyword>
<gene>
    <name evidence="2" type="ORF">A2845_00870</name>
</gene>
<protein>
    <recommendedName>
        <fullName evidence="4">VanZ-like domain-containing protein</fullName>
    </recommendedName>
</protein>
<dbReference type="Pfam" id="PF09997">
    <property type="entry name" value="DUF2238"/>
    <property type="match status" value="1"/>
</dbReference>
<evidence type="ECO:0000313" key="2">
    <source>
        <dbReference type="EMBL" id="OGZ06336.1"/>
    </source>
</evidence>
<dbReference type="Proteomes" id="UP000177122">
    <property type="component" value="Unassembled WGS sequence"/>
</dbReference>
<proteinExistence type="predicted"/>
<evidence type="ECO:0008006" key="4">
    <source>
        <dbReference type="Google" id="ProtNLM"/>
    </source>
</evidence>
<sequence>MAKKFPTWVLALLVILIGSVNGLAEYKHLYFYIWWLDIPMHLFGGLWVGLSILTYVFSYRQEWVKSDTLRTAFLLAVSGTFFVGIGWELFEFYVDRVDGLIRFDLIDTISDVCNGMIGAGVGTALFFWRGYNRMT</sequence>
<evidence type="ECO:0000313" key="3">
    <source>
        <dbReference type="Proteomes" id="UP000177122"/>
    </source>
</evidence>
<dbReference type="InterPro" id="IPR014509">
    <property type="entry name" value="YjdF-like"/>
</dbReference>
<name>A0A1G2CY86_9BACT</name>
<dbReference type="EMBL" id="MHLI01000004">
    <property type="protein sequence ID" value="OGZ06336.1"/>
    <property type="molecule type" value="Genomic_DNA"/>
</dbReference>
<keyword evidence="1" id="KW-0472">Membrane</keyword>
<accession>A0A1G2CY86</accession>
<dbReference type="AlphaFoldDB" id="A0A1G2CY86"/>
<keyword evidence="1" id="KW-0812">Transmembrane</keyword>
<feature type="transmembrane region" description="Helical" evidence="1">
    <location>
        <begin position="109"/>
        <end position="128"/>
    </location>
</feature>
<evidence type="ECO:0000256" key="1">
    <source>
        <dbReference type="SAM" id="Phobius"/>
    </source>
</evidence>
<organism evidence="2 3">
    <name type="scientific">Candidatus Lloydbacteria bacterium RIFCSPHIGHO2_01_FULL_49_22</name>
    <dbReference type="NCBI Taxonomy" id="1798658"/>
    <lineage>
        <taxon>Bacteria</taxon>
        <taxon>Candidatus Lloydiibacteriota</taxon>
    </lineage>
</organism>
<comment type="caution">
    <text evidence="2">The sequence shown here is derived from an EMBL/GenBank/DDBJ whole genome shotgun (WGS) entry which is preliminary data.</text>
</comment>